<sequence>MGSSAKKKREKKSDFKKTKLKVGKARPKNTNATDTSLAAKSIILKQQSLSETSRDATALFHHNLSLVSSSNAKQRENALQYLTTACVTAGKEGLPQSAGAIVAKAQPYLLDGDKNVRQQVLKLLKALPAGEIGPLDQILLYTKAGMVHLADDIKLFSLDVMDWLLHTNAEAVMACPGGWMKTLRTFQNLLSWHGGQMANGAVANGKWSATKTASNKLGSNKLLVHQLGTLANLLAIGLTAPPVDPLAAAKRAAQRFPLHQLDAHLVSKKSNPFAYLNLFGAVRDVESEVYDDADERIAVFRELGLLETFSEGAREAKKEAGEVGRAASGVEKALRLAEVG</sequence>
<gene>
    <name evidence="6" type="ORF">B0A55_01580</name>
</gene>
<dbReference type="Pfam" id="PF12333">
    <property type="entry name" value="Ipi1_N"/>
    <property type="match status" value="1"/>
</dbReference>
<dbReference type="GO" id="GO:0006364">
    <property type="term" value="P:rRNA processing"/>
    <property type="evidence" value="ECO:0007669"/>
    <property type="project" value="UniProtKB-UniRule"/>
</dbReference>
<evidence type="ECO:0000259" key="5">
    <source>
        <dbReference type="Pfam" id="PF12333"/>
    </source>
</evidence>
<dbReference type="AlphaFoldDB" id="A0A4U0XVN7"/>
<evidence type="ECO:0000256" key="2">
    <source>
        <dbReference type="ARBA" id="ARBA00023242"/>
    </source>
</evidence>
<comment type="caution">
    <text evidence="6">The sequence shown here is derived from an EMBL/GenBank/DDBJ whole genome shotgun (WGS) entry which is preliminary data.</text>
</comment>
<dbReference type="PANTHER" id="PTHR16056">
    <property type="entry name" value="REGULATOR OF MICROTUBULE DYNAMICS PROTEIN"/>
    <property type="match status" value="1"/>
</dbReference>
<keyword evidence="2 3" id="KW-0539">Nucleus</keyword>
<comment type="subcellular location">
    <subcellularLocation>
        <location evidence="1 3">Nucleus</location>
    </subcellularLocation>
</comment>
<keyword evidence="7" id="KW-1185">Reference proteome</keyword>
<organism evidence="6 7">
    <name type="scientific">Friedmanniomyces simplex</name>
    <dbReference type="NCBI Taxonomy" id="329884"/>
    <lineage>
        <taxon>Eukaryota</taxon>
        <taxon>Fungi</taxon>
        <taxon>Dikarya</taxon>
        <taxon>Ascomycota</taxon>
        <taxon>Pezizomycotina</taxon>
        <taxon>Dothideomycetes</taxon>
        <taxon>Dothideomycetidae</taxon>
        <taxon>Mycosphaerellales</taxon>
        <taxon>Teratosphaeriaceae</taxon>
        <taxon>Friedmanniomyces</taxon>
    </lineage>
</organism>
<keyword evidence="3" id="KW-0698">rRNA processing</keyword>
<evidence type="ECO:0000256" key="4">
    <source>
        <dbReference type="SAM" id="MobiDB-lite"/>
    </source>
</evidence>
<feature type="compositionally biased region" description="Basic residues" evidence="4">
    <location>
        <begin position="18"/>
        <end position="27"/>
    </location>
</feature>
<accession>A0A4U0XVN7</accession>
<dbReference type="GO" id="GO:0005634">
    <property type="term" value="C:nucleus"/>
    <property type="evidence" value="ECO:0007669"/>
    <property type="project" value="UniProtKB-SubCell"/>
</dbReference>
<comment type="similarity">
    <text evidence="3">Belongs to the IPI1/TEX10 family.</text>
</comment>
<comment type="subunit">
    <text evidence="3">Component of the RIX1 complex.</text>
</comment>
<dbReference type="GO" id="GO:0120330">
    <property type="term" value="C:rixosome complex"/>
    <property type="evidence" value="ECO:0007669"/>
    <property type="project" value="UniProtKB-UniRule"/>
</dbReference>
<proteinExistence type="inferred from homology"/>
<dbReference type="InterPro" id="IPR024679">
    <property type="entry name" value="Ipi1_N"/>
</dbReference>
<feature type="region of interest" description="Disordered" evidence="4">
    <location>
        <begin position="1"/>
        <end position="32"/>
    </location>
</feature>
<keyword evidence="3" id="KW-0690">Ribosome biogenesis</keyword>
<dbReference type="Gene3D" id="1.25.10.10">
    <property type="entry name" value="Leucine-rich Repeat Variant"/>
    <property type="match status" value="1"/>
</dbReference>
<reference evidence="6 7" key="1">
    <citation type="submission" date="2017-03" db="EMBL/GenBank/DDBJ databases">
        <title>Genomes of endolithic fungi from Antarctica.</title>
        <authorList>
            <person name="Coleine C."/>
            <person name="Masonjones S."/>
            <person name="Stajich J.E."/>
        </authorList>
    </citation>
    <scope>NUCLEOTIDE SEQUENCE [LARGE SCALE GENOMIC DNA]</scope>
    <source>
        <strain evidence="6 7">CCFEE 5184</strain>
    </source>
</reference>
<name>A0A4U0XVN7_9PEZI</name>
<dbReference type="EMBL" id="NAJQ01000044">
    <property type="protein sequence ID" value="TKA81864.1"/>
    <property type="molecule type" value="Genomic_DNA"/>
</dbReference>
<dbReference type="InterPro" id="IPR011989">
    <property type="entry name" value="ARM-like"/>
</dbReference>
<evidence type="ECO:0000313" key="7">
    <source>
        <dbReference type="Proteomes" id="UP000309340"/>
    </source>
</evidence>
<dbReference type="PANTHER" id="PTHR16056:SF2">
    <property type="entry name" value="TESTIS-EXPRESSED PROTEIN 10"/>
    <property type="match status" value="1"/>
</dbReference>
<evidence type="ECO:0000256" key="3">
    <source>
        <dbReference type="RuleBase" id="RU368021"/>
    </source>
</evidence>
<evidence type="ECO:0000313" key="6">
    <source>
        <dbReference type="EMBL" id="TKA81864.1"/>
    </source>
</evidence>
<dbReference type="STRING" id="329884.A0A4U0XVN7"/>
<comment type="function">
    <text evidence="3">Component of the RIX1 complex required for processing of ITS2 sequences from 35S pre-rRNA.</text>
</comment>
<evidence type="ECO:0000256" key="1">
    <source>
        <dbReference type="ARBA" id="ARBA00004123"/>
    </source>
</evidence>
<feature type="compositionally biased region" description="Basic residues" evidence="4">
    <location>
        <begin position="1"/>
        <end position="10"/>
    </location>
</feature>
<dbReference type="OrthoDB" id="361362at2759"/>
<feature type="domain" description="Pre-rRNA-processing protein Ipi1 N-terminal" evidence="5">
    <location>
        <begin position="136"/>
        <end position="234"/>
    </location>
</feature>
<dbReference type="Proteomes" id="UP000309340">
    <property type="component" value="Unassembled WGS sequence"/>
</dbReference>
<protein>
    <recommendedName>
        <fullName evidence="3">Pre-rRNA-processing protein</fullName>
    </recommendedName>
</protein>